<protein>
    <recommendedName>
        <fullName evidence="9">Hydrogenobyrinate a,c-diamide synthase</fullName>
        <ecNumber evidence="9">6.3.5.9</ecNumber>
    </recommendedName>
    <alternativeName>
        <fullName evidence="9">Hydrogenobyrinic acid a,c-diamide synthase</fullName>
    </alternativeName>
</protein>
<evidence type="ECO:0000256" key="1">
    <source>
        <dbReference type="ARBA" id="ARBA00001946"/>
    </source>
</evidence>
<evidence type="ECO:0000259" key="10">
    <source>
        <dbReference type="Pfam" id="PF01656"/>
    </source>
</evidence>
<dbReference type="EC" id="6.3.5.9" evidence="9"/>
<evidence type="ECO:0000256" key="8">
    <source>
        <dbReference type="ARBA" id="ARBA00022962"/>
    </source>
</evidence>
<evidence type="ECO:0000256" key="6">
    <source>
        <dbReference type="ARBA" id="ARBA00022840"/>
    </source>
</evidence>
<keyword evidence="7 9" id="KW-0460">Magnesium</keyword>
<evidence type="ECO:0000313" key="12">
    <source>
        <dbReference type="EMBL" id="EAQ11450.1"/>
    </source>
</evidence>
<dbReference type="GO" id="GO:0042242">
    <property type="term" value="F:cobyrinic acid a,c-diamide synthase activity"/>
    <property type="evidence" value="ECO:0007669"/>
    <property type="project" value="InterPro"/>
</dbReference>
<evidence type="ECO:0000256" key="9">
    <source>
        <dbReference type="HAMAP-Rule" id="MF_00027"/>
    </source>
</evidence>
<dbReference type="PANTHER" id="PTHR43873">
    <property type="entry name" value="COBYRINATE A,C-DIAMIDE SYNTHASE"/>
    <property type="match status" value="1"/>
</dbReference>
<dbReference type="CDD" id="cd05388">
    <property type="entry name" value="CobB_N"/>
    <property type="match status" value="1"/>
</dbReference>
<dbReference type="Proteomes" id="UP000002931">
    <property type="component" value="Unassembled WGS sequence"/>
</dbReference>
<comment type="caution">
    <text evidence="12">The sequence shown here is derived from an EMBL/GenBank/DDBJ whole genome shotgun (WGS) entry which is preliminary data.</text>
</comment>
<dbReference type="InterPro" id="IPR002586">
    <property type="entry name" value="CobQ/CobB/MinD/ParA_Nub-bd_dom"/>
</dbReference>
<evidence type="ECO:0000259" key="11">
    <source>
        <dbReference type="Pfam" id="PF07685"/>
    </source>
</evidence>
<feature type="site" description="Increases nucleophilicity of active site Cys" evidence="9">
    <location>
        <position position="417"/>
    </location>
</feature>
<dbReference type="NCBIfam" id="TIGR00379">
    <property type="entry name" value="cobB"/>
    <property type="match status" value="1"/>
</dbReference>
<dbReference type="UniPathway" id="UPA00148">
    <property type="reaction ID" value="UER00220"/>
</dbReference>
<dbReference type="GO" id="GO:0043802">
    <property type="term" value="F:hydrogenobyrinic acid a,c-diamide synthase (glutamine-hydrolysing) activity"/>
    <property type="evidence" value="ECO:0007669"/>
    <property type="project" value="UniProtKB-UniRule"/>
</dbReference>
<keyword evidence="4 9" id="KW-0436">Ligase</keyword>
<accession>A3VJU4</accession>
<dbReference type="Gene3D" id="3.40.50.300">
    <property type="entry name" value="P-loop containing nucleotide triphosphate hydrolases"/>
    <property type="match status" value="1"/>
</dbReference>
<evidence type="ECO:0000256" key="4">
    <source>
        <dbReference type="ARBA" id="ARBA00022598"/>
    </source>
</evidence>
<gene>
    <name evidence="9" type="primary">cobB</name>
    <name evidence="12" type="ORF">RB2654_01775</name>
</gene>
<comment type="function">
    <text evidence="9">Catalyzes the ATP-dependent amidation of the two carboxylate groups at positions a and c of hydrogenobyrinate, using either L-glutamine or ammonia as the nitrogen source.</text>
</comment>
<evidence type="ECO:0000256" key="3">
    <source>
        <dbReference type="ARBA" id="ARBA00022573"/>
    </source>
</evidence>
<reference evidence="12 13" key="1">
    <citation type="journal article" date="2010" name="J. Bacteriol.">
        <title>Genome sequences of Pelagibaca bermudensis HTCC2601T and Maritimibacter alkaliphilus HTCC2654T, the type strains of two marine Roseobacter genera.</title>
        <authorList>
            <person name="Thrash J.C."/>
            <person name="Cho J.C."/>
            <person name="Ferriera S."/>
            <person name="Johnson J."/>
            <person name="Vergin K.L."/>
            <person name="Giovannoni S.J."/>
        </authorList>
    </citation>
    <scope>NUCLEOTIDE SEQUENCE [LARGE SCALE GENOMIC DNA]</scope>
    <source>
        <strain evidence="12 13">HTCC2654</strain>
    </source>
</reference>
<dbReference type="RefSeq" id="WP_008328118.1">
    <property type="nucleotide sequence ID" value="NZ_CH902578.1"/>
</dbReference>
<dbReference type="OrthoDB" id="9764035at2"/>
<proteinExistence type="inferred from homology"/>
<dbReference type="EMBL" id="AAMT01000015">
    <property type="protein sequence ID" value="EAQ11450.1"/>
    <property type="molecule type" value="Genomic_DNA"/>
</dbReference>
<comment type="miscellaneous">
    <text evidence="9">The a and c carboxylates of hydrogenobyrinate are activated for nucleophilic attack via formation of a phosphorylated intermediate by ATP. CobB catalyzes first the amidation of the c-carboxylate, and then that of the a-carboxylate.</text>
</comment>
<sequence length="420" mass="43920">MNGKGLILAAPTSGSGKTTVTLGILRALSQRGVAVRGAKSGPDYIDPRFHEAACGQVSVNLDAWAMPKHQIRSLAKGDGLLIVEGAMGLFDGAPPDGDGATADLARIIGLPVVLVVNAASMSHSVAALVRGFASHDPEVRVSGVILNNVGSPRHEAMLRRALSPLGLPVLGALPRDPNLALPDRHLGLVQAAEHPDLTGFLDRAADVVRARLDLDALVALARDTATAPPRAAPSAPKRIAIARDAAFSFVYPHQLAAWDRAGSTILPFSPLADEAVPEADFVYLPGGYPELHAARIASNTTFLNSLRDAASTTDIYGECGGYMVLGETLTDADGTVHRMAGLLGLATSFAQRKLHLGYRRLTSHWSALPGTHMAHEFHYTTTLAADGAPLFDAQDAEGVALPAMGLIQGRVAGSFAHIIA</sequence>
<dbReference type="GO" id="GO:0009236">
    <property type="term" value="P:cobalamin biosynthetic process"/>
    <property type="evidence" value="ECO:0007669"/>
    <property type="project" value="UniProtKB-UniRule"/>
</dbReference>
<dbReference type="HOGENOM" id="CLU_022752_0_0_5"/>
<comment type="similarity">
    <text evidence="2">Belongs to the CobB/CobQ family. CobQ subfamily.</text>
</comment>
<dbReference type="InterPro" id="IPR029062">
    <property type="entry name" value="Class_I_gatase-like"/>
</dbReference>
<dbReference type="GO" id="GO:0005524">
    <property type="term" value="F:ATP binding"/>
    <property type="evidence" value="ECO:0007669"/>
    <property type="project" value="UniProtKB-UniRule"/>
</dbReference>
<comment type="catalytic activity">
    <reaction evidence="9">
        <text>hydrogenobyrinate + 2 L-glutamine + 2 ATP + 2 H2O = hydrogenobyrinate a,c-diamide + 2 L-glutamate + 2 ADP + 2 phosphate + 2 H(+)</text>
        <dbReference type="Rhea" id="RHEA:12544"/>
        <dbReference type="ChEBI" id="CHEBI:15377"/>
        <dbReference type="ChEBI" id="CHEBI:15378"/>
        <dbReference type="ChEBI" id="CHEBI:29985"/>
        <dbReference type="ChEBI" id="CHEBI:30616"/>
        <dbReference type="ChEBI" id="CHEBI:43474"/>
        <dbReference type="ChEBI" id="CHEBI:58359"/>
        <dbReference type="ChEBI" id="CHEBI:77873"/>
        <dbReference type="ChEBI" id="CHEBI:77874"/>
        <dbReference type="ChEBI" id="CHEBI:456216"/>
        <dbReference type="EC" id="6.3.5.9"/>
    </reaction>
</comment>
<comment type="domain">
    <text evidence="9">Comprises of two domains. The C-terminal domain contains the binding site for glutamine and catalyzes the hydrolysis of this substrate to glutamate and ammonia. The N-terminal domain is anticipated to bind ATP and hydrogenobyrinate and catalyzes the ultimate synthesis of the diamide product. The ammonia produced via the glutaminase domain is probably translocated to the adjacent domain via a molecular tunnel, where it reacts with an activated intermediate.</text>
</comment>
<dbReference type="STRING" id="314271.RB2654_01775"/>
<dbReference type="Pfam" id="PF07685">
    <property type="entry name" value="GATase_3"/>
    <property type="match status" value="1"/>
</dbReference>
<keyword evidence="5 9" id="KW-0547">Nucleotide-binding</keyword>
<dbReference type="Pfam" id="PF01656">
    <property type="entry name" value="CbiA"/>
    <property type="match status" value="1"/>
</dbReference>
<dbReference type="SUPFAM" id="SSF52540">
    <property type="entry name" value="P-loop containing nucleoside triphosphate hydrolases"/>
    <property type="match status" value="1"/>
</dbReference>
<keyword evidence="3 9" id="KW-0169">Cobalamin biosynthesis</keyword>
<dbReference type="InterPro" id="IPR011698">
    <property type="entry name" value="GATase_3"/>
</dbReference>
<organism evidence="12 13">
    <name type="scientific">Maritimibacter alkaliphilus HTCC2654</name>
    <dbReference type="NCBI Taxonomy" id="314271"/>
    <lineage>
        <taxon>Bacteria</taxon>
        <taxon>Pseudomonadati</taxon>
        <taxon>Pseudomonadota</taxon>
        <taxon>Alphaproteobacteria</taxon>
        <taxon>Rhodobacterales</taxon>
        <taxon>Roseobacteraceae</taxon>
        <taxon>Maritimibacter</taxon>
    </lineage>
</organism>
<keyword evidence="6 9" id="KW-0067">ATP-binding</keyword>
<evidence type="ECO:0000256" key="2">
    <source>
        <dbReference type="ARBA" id="ARBA00006205"/>
    </source>
</evidence>
<comment type="pathway">
    <text evidence="9">Cofactor biosynthesis; adenosylcobalamin biosynthesis; cob(II)yrinate a,c-diamide from precorrin-2 (aerobic route): step 9/10.</text>
</comment>
<dbReference type="HAMAP" id="MF_00027">
    <property type="entry name" value="CobB_CbiA"/>
    <property type="match status" value="1"/>
</dbReference>
<dbReference type="eggNOG" id="COG1797">
    <property type="taxonomic scope" value="Bacteria"/>
</dbReference>
<dbReference type="InterPro" id="IPR027417">
    <property type="entry name" value="P-loop_NTPase"/>
</dbReference>
<dbReference type="AlphaFoldDB" id="A3VJU4"/>
<keyword evidence="13" id="KW-1185">Reference proteome</keyword>
<dbReference type="SUPFAM" id="SSF52317">
    <property type="entry name" value="Class I glutamine amidotransferase-like"/>
    <property type="match status" value="1"/>
</dbReference>
<evidence type="ECO:0000313" key="13">
    <source>
        <dbReference type="Proteomes" id="UP000002931"/>
    </source>
</evidence>
<dbReference type="PANTHER" id="PTHR43873:SF1">
    <property type="entry name" value="COBYRINATE A,C-DIAMIDE SYNTHASE"/>
    <property type="match status" value="1"/>
</dbReference>
<evidence type="ECO:0000256" key="5">
    <source>
        <dbReference type="ARBA" id="ARBA00022741"/>
    </source>
</evidence>
<evidence type="ECO:0000256" key="7">
    <source>
        <dbReference type="ARBA" id="ARBA00022842"/>
    </source>
</evidence>
<dbReference type="NCBIfam" id="NF002204">
    <property type="entry name" value="PRK01077.1"/>
    <property type="match status" value="1"/>
</dbReference>
<name>A3VJU4_9RHOB</name>
<feature type="domain" description="CobQ/CobB/MinD/ParA nucleotide binding" evidence="10">
    <location>
        <begin position="7"/>
        <end position="186"/>
    </location>
</feature>
<feature type="domain" description="CobB/CobQ-like glutamine amidotransferase" evidence="11">
    <location>
        <begin position="238"/>
        <end position="419"/>
    </location>
</feature>
<keyword evidence="8 9" id="KW-0315">Glutamine amidotransferase</keyword>
<dbReference type="PROSITE" id="PS51274">
    <property type="entry name" value="GATASE_COBBQ"/>
    <property type="match status" value="1"/>
</dbReference>
<comment type="similarity">
    <text evidence="9">Belongs to the CobB/CbiA family.</text>
</comment>
<dbReference type="InterPro" id="IPR004484">
    <property type="entry name" value="CbiA/CobB_synth"/>
</dbReference>
<feature type="active site" description="Nucleophile" evidence="9">
    <location>
        <position position="319"/>
    </location>
</feature>
<comment type="cofactor">
    <cofactor evidence="1 9">
        <name>Mg(2+)</name>
        <dbReference type="ChEBI" id="CHEBI:18420"/>
    </cofactor>
</comment>